<protein>
    <submittedName>
        <fullName evidence="1">Uncharacterized protein</fullName>
    </submittedName>
</protein>
<keyword evidence="2" id="KW-1185">Reference proteome</keyword>
<proteinExistence type="predicted"/>
<name>A0AAV6YP52_ENGPU</name>
<reference evidence="1" key="1">
    <citation type="thesis" date="2020" institute="ProQuest LLC" country="789 East Eisenhower Parkway, Ann Arbor, MI, USA">
        <title>Comparative Genomics and Chromosome Evolution.</title>
        <authorList>
            <person name="Mudd A.B."/>
        </authorList>
    </citation>
    <scope>NUCLEOTIDE SEQUENCE</scope>
    <source>
        <strain evidence="1">237g6f4</strain>
        <tissue evidence="1">Blood</tissue>
    </source>
</reference>
<dbReference type="Proteomes" id="UP000824782">
    <property type="component" value="Unassembled WGS sequence"/>
</dbReference>
<sequence length="144" mass="15956">MELPRLRFPGCYHEGPSTREASVVASALGWGEHGGVVETAGDPENFRHFVPLYSRTGEKWVPAESVPSPLLPPNVDCGFAPVCESDLVYKKTKFSRHTRPDRAGVTIAFSKQLGHFYWDHNSIAFQSLGRLLEPHCHLGDALLT</sequence>
<accession>A0AAV6YP52</accession>
<evidence type="ECO:0000313" key="2">
    <source>
        <dbReference type="Proteomes" id="UP000824782"/>
    </source>
</evidence>
<organism evidence="1 2">
    <name type="scientific">Engystomops pustulosus</name>
    <name type="common">Tungara frog</name>
    <name type="synonym">Physalaemus pustulosus</name>
    <dbReference type="NCBI Taxonomy" id="76066"/>
    <lineage>
        <taxon>Eukaryota</taxon>
        <taxon>Metazoa</taxon>
        <taxon>Chordata</taxon>
        <taxon>Craniata</taxon>
        <taxon>Vertebrata</taxon>
        <taxon>Euteleostomi</taxon>
        <taxon>Amphibia</taxon>
        <taxon>Batrachia</taxon>
        <taxon>Anura</taxon>
        <taxon>Neobatrachia</taxon>
        <taxon>Hyloidea</taxon>
        <taxon>Leptodactylidae</taxon>
        <taxon>Leiuperinae</taxon>
        <taxon>Engystomops</taxon>
    </lineage>
</organism>
<feature type="non-terminal residue" evidence="1">
    <location>
        <position position="144"/>
    </location>
</feature>
<dbReference type="AlphaFoldDB" id="A0AAV6YP52"/>
<gene>
    <name evidence="1" type="ORF">GDO81_025796</name>
</gene>
<comment type="caution">
    <text evidence="1">The sequence shown here is derived from an EMBL/GenBank/DDBJ whole genome shotgun (WGS) entry which is preliminary data.</text>
</comment>
<evidence type="ECO:0000313" key="1">
    <source>
        <dbReference type="EMBL" id="KAG8536720.1"/>
    </source>
</evidence>
<dbReference type="EMBL" id="WNYA01039106">
    <property type="protein sequence ID" value="KAG8536720.1"/>
    <property type="molecule type" value="Genomic_DNA"/>
</dbReference>